<proteinExistence type="predicted"/>
<dbReference type="EMBL" id="JARJLM010000258">
    <property type="protein sequence ID" value="MDF3834242.1"/>
    <property type="molecule type" value="Genomic_DNA"/>
</dbReference>
<keyword evidence="3" id="KW-1185">Reference proteome</keyword>
<name>A0ABT6ANT1_9BURK</name>
<reference evidence="2 3" key="1">
    <citation type="submission" date="2023-03" db="EMBL/GenBank/DDBJ databases">
        <title>Draft assemblies of triclosan tolerant bacteria isolated from returned activated sludge.</title>
        <authorList>
            <person name="Van Hamelsveld S."/>
        </authorList>
    </citation>
    <scope>NUCLEOTIDE SEQUENCE [LARGE SCALE GENOMIC DNA]</scope>
    <source>
        <strain evidence="2 3">GW210010_S58</strain>
    </source>
</reference>
<gene>
    <name evidence="2" type="ORF">P3W85_14960</name>
</gene>
<organism evidence="2 3">
    <name type="scientific">Cupriavidus basilensis</name>
    <dbReference type="NCBI Taxonomy" id="68895"/>
    <lineage>
        <taxon>Bacteria</taxon>
        <taxon>Pseudomonadati</taxon>
        <taxon>Pseudomonadota</taxon>
        <taxon>Betaproteobacteria</taxon>
        <taxon>Burkholderiales</taxon>
        <taxon>Burkholderiaceae</taxon>
        <taxon>Cupriavidus</taxon>
    </lineage>
</organism>
<feature type="compositionally biased region" description="Gly residues" evidence="1">
    <location>
        <begin position="1"/>
        <end position="20"/>
    </location>
</feature>
<feature type="non-terminal residue" evidence="2">
    <location>
        <position position="1"/>
    </location>
</feature>
<dbReference type="Proteomes" id="UP001216674">
    <property type="component" value="Unassembled WGS sequence"/>
</dbReference>
<sequence length="78" mass="7885">GRQGGAGKDNGYRHGGGPGKGKADMTVHREAPPLALAGCGDIRLPAGRIHQLMLVLFSAFGAFDAFSASPQPATASVP</sequence>
<protein>
    <submittedName>
        <fullName evidence="2">Uncharacterized protein</fullName>
    </submittedName>
</protein>
<evidence type="ECO:0000313" key="3">
    <source>
        <dbReference type="Proteomes" id="UP001216674"/>
    </source>
</evidence>
<dbReference type="RefSeq" id="WP_276265374.1">
    <property type="nucleotide sequence ID" value="NZ_JARJLM010000258.1"/>
</dbReference>
<evidence type="ECO:0000256" key="1">
    <source>
        <dbReference type="SAM" id="MobiDB-lite"/>
    </source>
</evidence>
<accession>A0ABT6ANT1</accession>
<feature type="region of interest" description="Disordered" evidence="1">
    <location>
        <begin position="1"/>
        <end position="25"/>
    </location>
</feature>
<evidence type="ECO:0000313" key="2">
    <source>
        <dbReference type="EMBL" id="MDF3834242.1"/>
    </source>
</evidence>
<comment type="caution">
    <text evidence="2">The sequence shown here is derived from an EMBL/GenBank/DDBJ whole genome shotgun (WGS) entry which is preliminary data.</text>
</comment>